<evidence type="ECO:0000259" key="18">
    <source>
        <dbReference type="PROSITE" id="PS51447"/>
    </source>
</evidence>
<dbReference type="CDD" id="cd00769">
    <property type="entry name" value="PheRS_beta_core"/>
    <property type="match status" value="1"/>
</dbReference>
<dbReference type="Pfam" id="PF03483">
    <property type="entry name" value="B3_4"/>
    <property type="match status" value="1"/>
</dbReference>
<keyword evidence="4 15" id="KW-0963">Cytoplasm</keyword>
<dbReference type="InterPro" id="IPR033714">
    <property type="entry name" value="tRNA_bind_bactPheRS"/>
</dbReference>
<reference evidence="20 21" key="1">
    <citation type="journal article" date="2021" name="Sci. Rep.">
        <title>The distribution of antibiotic resistance genes in chicken gut microbiota commensals.</title>
        <authorList>
            <person name="Juricova H."/>
            <person name="Matiasovicova J."/>
            <person name="Kubasova T."/>
            <person name="Cejkova D."/>
            <person name="Rychlik I."/>
        </authorList>
    </citation>
    <scope>NUCLEOTIDE SEQUENCE [LARGE SCALE GENOMIC DNA]</scope>
    <source>
        <strain evidence="20 21">An829</strain>
    </source>
</reference>
<feature type="binding site" evidence="15">
    <location>
        <position position="464"/>
    </location>
    <ligand>
        <name>Mg(2+)</name>
        <dbReference type="ChEBI" id="CHEBI:18420"/>
        <note>shared with alpha subunit</note>
    </ligand>
</feature>
<dbReference type="SMART" id="SM00896">
    <property type="entry name" value="FDX-ACB"/>
    <property type="match status" value="1"/>
</dbReference>
<evidence type="ECO:0000256" key="10">
    <source>
        <dbReference type="ARBA" id="ARBA00022842"/>
    </source>
</evidence>
<evidence type="ECO:0000313" key="20">
    <source>
        <dbReference type="EMBL" id="MBM6703523.1"/>
    </source>
</evidence>
<feature type="binding site" evidence="15">
    <location>
        <position position="468"/>
    </location>
    <ligand>
        <name>Mg(2+)</name>
        <dbReference type="ChEBI" id="CHEBI:18420"/>
        <note>shared with alpha subunit</note>
    </ligand>
</feature>
<dbReference type="PROSITE" id="PS51447">
    <property type="entry name" value="FDX_ACB"/>
    <property type="match status" value="1"/>
</dbReference>
<name>A0ABS2DS33_9BURK</name>
<evidence type="ECO:0000256" key="5">
    <source>
        <dbReference type="ARBA" id="ARBA00022555"/>
    </source>
</evidence>
<feature type="domain" description="B5" evidence="19">
    <location>
        <begin position="403"/>
        <end position="480"/>
    </location>
</feature>
<dbReference type="InterPro" id="IPR041616">
    <property type="entry name" value="PheRS_beta_core"/>
</dbReference>
<keyword evidence="10 15" id="KW-0460">Magnesium</keyword>
<dbReference type="CDD" id="cd02796">
    <property type="entry name" value="tRNA_bind_bactPheRS"/>
    <property type="match status" value="1"/>
</dbReference>
<dbReference type="InterPro" id="IPR005146">
    <property type="entry name" value="B3/B4_tRNA-bd"/>
</dbReference>
<keyword evidence="6 15" id="KW-0436">Ligase</keyword>
<evidence type="ECO:0000313" key="21">
    <source>
        <dbReference type="Proteomes" id="UP000715095"/>
    </source>
</evidence>
<dbReference type="SUPFAM" id="SSF46955">
    <property type="entry name" value="Putative DNA-binding domain"/>
    <property type="match status" value="1"/>
</dbReference>
<evidence type="ECO:0000256" key="8">
    <source>
        <dbReference type="ARBA" id="ARBA00022741"/>
    </source>
</evidence>
<evidence type="ECO:0000256" key="13">
    <source>
        <dbReference type="ARBA" id="ARBA00023146"/>
    </source>
</evidence>
<dbReference type="Pfam" id="PF03147">
    <property type="entry name" value="FDX-ACB"/>
    <property type="match status" value="1"/>
</dbReference>
<dbReference type="NCBIfam" id="NF045760">
    <property type="entry name" value="YtpR"/>
    <property type="match status" value="1"/>
</dbReference>
<dbReference type="PROSITE" id="PS50886">
    <property type="entry name" value="TRBD"/>
    <property type="match status" value="1"/>
</dbReference>
<dbReference type="GO" id="GO:0004826">
    <property type="term" value="F:phenylalanine-tRNA ligase activity"/>
    <property type="evidence" value="ECO:0007669"/>
    <property type="project" value="UniProtKB-EC"/>
</dbReference>
<dbReference type="Gene3D" id="3.50.40.10">
    <property type="entry name" value="Phenylalanyl-trna Synthetase, Chain B, domain 3"/>
    <property type="match status" value="1"/>
</dbReference>
<evidence type="ECO:0000256" key="9">
    <source>
        <dbReference type="ARBA" id="ARBA00022840"/>
    </source>
</evidence>
<evidence type="ECO:0000256" key="14">
    <source>
        <dbReference type="ARBA" id="ARBA00049255"/>
    </source>
</evidence>
<dbReference type="InterPro" id="IPR045060">
    <property type="entry name" value="Phe-tRNA-ligase_IIc_bsu"/>
</dbReference>
<keyword evidence="8 15" id="KW-0547">Nucleotide-binding</keyword>
<keyword evidence="5 16" id="KW-0820">tRNA-binding</keyword>
<protein>
    <recommendedName>
        <fullName evidence="15">Phenylalanine--tRNA ligase beta subunit</fullName>
        <ecNumber evidence="15">6.1.1.20</ecNumber>
    </recommendedName>
    <alternativeName>
        <fullName evidence="15">Phenylalanyl-tRNA synthetase beta subunit</fullName>
        <shortName evidence="15">PheRS</shortName>
    </alternativeName>
</protein>
<keyword evidence="7 15" id="KW-0479">Metal-binding</keyword>
<dbReference type="Pfam" id="PF17759">
    <property type="entry name" value="tRNA_synthFbeta"/>
    <property type="match status" value="1"/>
</dbReference>
<comment type="similarity">
    <text evidence="2 15">Belongs to the phenylalanyl-tRNA synthetase beta subunit family. Type 1 subfamily.</text>
</comment>
<evidence type="ECO:0000256" key="3">
    <source>
        <dbReference type="ARBA" id="ARBA00011209"/>
    </source>
</evidence>
<dbReference type="InterPro" id="IPR002547">
    <property type="entry name" value="tRNA-bd_dom"/>
</dbReference>
<keyword evidence="9 15" id="KW-0067">ATP-binding</keyword>
<keyword evidence="11 16" id="KW-0694">RNA-binding</keyword>
<dbReference type="EMBL" id="JACJJC010000003">
    <property type="protein sequence ID" value="MBM6703523.1"/>
    <property type="molecule type" value="Genomic_DNA"/>
</dbReference>
<dbReference type="HAMAP" id="MF_00283">
    <property type="entry name" value="Phe_tRNA_synth_beta1"/>
    <property type="match status" value="1"/>
</dbReference>
<keyword evidence="21" id="KW-1185">Reference proteome</keyword>
<comment type="subunit">
    <text evidence="3 15">Tetramer of two alpha and two beta subunits.</text>
</comment>
<evidence type="ECO:0000256" key="1">
    <source>
        <dbReference type="ARBA" id="ARBA00004496"/>
    </source>
</evidence>
<evidence type="ECO:0000259" key="19">
    <source>
        <dbReference type="PROSITE" id="PS51483"/>
    </source>
</evidence>
<comment type="caution">
    <text evidence="20">The sequence shown here is derived from an EMBL/GenBank/DDBJ whole genome shotgun (WGS) entry which is preliminary data.</text>
</comment>
<accession>A0ABS2DS33</accession>
<evidence type="ECO:0000256" key="12">
    <source>
        <dbReference type="ARBA" id="ARBA00022917"/>
    </source>
</evidence>
<dbReference type="SUPFAM" id="SSF50249">
    <property type="entry name" value="Nucleic acid-binding proteins"/>
    <property type="match status" value="1"/>
</dbReference>
<evidence type="ECO:0000256" key="6">
    <source>
        <dbReference type="ARBA" id="ARBA00022598"/>
    </source>
</evidence>
<keyword evidence="13 15" id="KW-0030">Aminoacyl-tRNA synthetase</keyword>
<dbReference type="NCBIfam" id="TIGR00472">
    <property type="entry name" value="pheT_bact"/>
    <property type="match status" value="1"/>
</dbReference>
<evidence type="ECO:0000256" key="11">
    <source>
        <dbReference type="ARBA" id="ARBA00022884"/>
    </source>
</evidence>
<evidence type="ECO:0000256" key="16">
    <source>
        <dbReference type="PROSITE-ProRule" id="PRU00209"/>
    </source>
</evidence>
<dbReference type="PANTHER" id="PTHR10947:SF0">
    <property type="entry name" value="PHENYLALANINE--TRNA LIGASE BETA SUBUNIT"/>
    <property type="match status" value="1"/>
</dbReference>
<dbReference type="PANTHER" id="PTHR10947">
    <property type="entry name" value="PHENYLALANYL-TRNA SYNTHETASE BETA CHAIN AND LEUCINE-RICH REPEAT-CONTAINING PROTEIN 47"/>
    <property type="match status" value="1"/>
</dbReference>
<dbReference type="InterPro" id="IPR036690">
    <property type="entry name" value="Fdx_antiC-bd_sf"/>
</dbReference>
<dbReference type="InterPro" id="IPR012340">
    <property type="entry name" value="NA-bd_OB-fold"/>
</dbReference>
<keyword evidence="12 15" id="KW-0648">Protein biosynthesis</keyword>
<dbReference type="Gene3D" id="3.30.70.380">
    <property type="entry name" value="Ferrodoxin-fold anticodon-binding domain"/>
    <property type="match status" value="1"/>
</dbReference>
<evidence type="ECO:0000256" key="4">
    <source>
        <dbReference type="ARBA" id="ARBA00022490"/>
    </source>
</evidence>
<feature type="domain" description="TRNA-binding" evidence="17">
    <location>
        <begin position="39"/>
        <end position="148"/>
    </location>
</feature>
<dbReference type="InterPro" id="IPR004532">
    <property type="entry name" value="Phe-tRNA-ligase_IIc_bsu_bact"/>
</dbReference>
<evidence type="ECO:0000256" key="15">
    <source>
        <dbReference type="HAMAP-Rule" id="MF_00283"/>
    </source>
</evidence>
<comment type="cofactor">
    <cofactor evidence="15">
        <name>Mg(2+)</name>
        <dbReference type="ChEBI" id="CHEBI:18420"/>
    </cofactor>
    <text evidence="15">Binds 2 magnesium ions per tetramer.</text>
</comment>
<dbReference type="SUPFAM" id="SSF55681">
    <property type="entry name" value="Class II aaRS and biotin synthetases"/>
    <property type="match status" value="1"/>
</dbReference>
<evidence type="ECO:0000256" key="2">
    <source>
        <dbReference type="ARBA" id="ARBA00008653"/>
    </source>
</evidence>
<dbReference type="SMART" id="SM00874">
    <property type="entry name" value="B5"/>
    <property type="match status" value="1"/>
</dbReference>
<dbReference type="RefSeq" id="WP_205101981.1">
    <property type="nucleotide sequence ID" value="NZ_JACJJC010000003.1"/>
</dbReference>
<comment type="subcellular location">
    <subcellularLocation>
        <location evidence="1 15">Cytoplasm</location>
    </subcellularLocation>
</comment>
<proteinExistence type="inferred from homology"/>
<dbReference type="InterPro" id="IPR009061">
    <property type="entry name" value="DNA-bd_dom_put_sf"/>
</dbReference>
<organism evidence="20 21">
    <name type="scientific">Sutterella massiliensis</name>
    <dbReference type="NCBI Taxonomy" id="1816689"/>
    <lineage>
        <taxon>Bacteria</taxon>
        <taxon>Pseudomonadati</taxon>
        <taxon>Pseudomonadota</taxon>
        <taxon>Betaproteobacteria</taxon>
        <taxon>Burkholderiales</taxon>
        <taxon>Sutterellaceae</taxon>
        <taxon>Sutterella</taxon>
    </lineage>
</organism>
<dbReference type="Pfam" id="PF01588">
    <property type="entry name" value="tRNA_bind"/>
    <property type="match status" value="1"/>
</dbReference>
<dbReference type="Gene3D" id="3.30.930.10">
    <property type="entry name" value="Bira Bifunctional Protein, Domain 2"/>
    <property type="match status" value="1"/>
</dbReference>
<dbReference type="InterPro" id="IPR005147">
    <property type="entry name" value="tRNA_synthase_B5-dom"/>
</dbReference>
<dbReference type="SUPFAM" id="SSF54991">
    <property type="entry name" value="Anticodon-binding domain of PheRS"/>
    <property type="match status" value="1"/>
</dbReference>
<dbReference type="SUPFAM" id="SSF56037">
    <property type="entry name" value="PheT/TilS domain"/>
    <property type="match status" value="1"/>
</dbReference>
<dbReference type="Gene3D" id="2.40.50.140">
    <property type="entry name" value="Nucleic acid-binding proteins"/>
    <property type="match status" value="1"/>
</dbReference>
<sequence>MLFTEEWLRQYVNPQLNTEELADALTMHGLEVEEVTTVAPPFTGVVVAKVLTCRDHENSDHLHVCEVDAGTGEVLQIVCGAPNVRAGIKVACAMIGAVLPGDFRIKKSKLRGVVSMGMLCSQRELGITEDHNGIWILPDDAPIGVDIREYAKLDDARIELKLTPNRGDALSLIGVARDLHAVTGAPLTLPDMPAVASTCECKLPVRIEAPELCGRFSSRIIRGLNTAAPTPEWMKSRLERAGQRSISALVDISNYVMLELGRPTHFYDLDKIESDHLTVRWAREGEQTTTLNGREIALDPYFGVICDGDRPECLAGIMGGERTAISDTTKDIFIEAAFWHQTAIQGRCRRLNFSTDASYRYERGVDFATTVDHLEYITKLVLDICGTPETKVGPVDDVVANLPERKPVSMRVDRCRKVVGIDIPLEAMHAAFTRLGFEYAYDEEKGVFTVVPPAYRFDIEIEEDLIEEVARLHGYEKLPDRPPMARSAMRSPAEERRGLHALRIEMAKLGYQELINFAFVPEKWEKVFSPSENPIRLLNPINSDLSVMRTQLVGGLVDILKYNLNRRADRVRVFELARVFFRDPEVADGPFDVKGVRQPMHIGGLAYGPAADMQWGVPARQVDFYDVKGDIERLAAPLKLRFVRETIPALHPGRSAGIYLGERRIGFIGEIHPRVAREFELPHAPIVFELDAEALTSVPLPSYRVVSKFQPTHRDIAVVVPAETEVEVLFDAVKRASRKDPRLMCLTDFRLFDLYRPKAEAEAHEKSLAFAVELNARGEEALAEEDVEAAMKAILEALESTGAKLRA</sequence>
<gene>
    <name evidence="15" type="primary">pheT</name>
    <name evidence="20" type="ORF">H6A60_03305</name>
</gene>
<dbReference type="InterPro" id="IPR005121">
    <property type="entry name" value="Fdx_antiC-bd"/>
</dbReference>
<dbReference type="Pfam" id="PF03484">
    <property type="entry name" value="B5"/>
    <property type="match status" value="1"/>
</dbReference>
<feature type="domain" description="FDX-ACB" evidence="18">
    <location>
        <begin position="707"/>
        <end position="806"/>
    </location>
</feature>
<comment type="catalytic activity">
    <reaction evidence="14 15">
        <text>tRNA(Phe) + L-phenylalanine + ATP = L-phenylalanyl-tRNA(Phe) + AMP + diphosphate + H(+)</text>
        <dbReference type="Rhea" id="RHEA:19413"/>
        <dbReference type="Rhea" id="RHEA-COMP:9668"/>
        <dbReference type="Rhea" id="RHEA-COMP:9699"/>
        <dbReference type="ChEBI" id="CHEBI:15378"/>
        <dbReference type="ChEBI" id="CHEBI:30616"/>
        <dbReference type="ChEBI" id="CHEBI:33019"/>
        <dbReference type="ChEBI" id="CHEBI:58095"/>
        <dbReference type="ChEBI" id="CHEBI:78442"/>
        <dbReference type="ChEBI" id="CHEBI:78531"/>
        <dbReference type="ChEBI" id="CHEBI:456215"/>
        <dbReference type="EC" id="6.1.1.20"/>
    </reaction>
</comment>
<feature type="binding site" evidence="15">
    <location>
        <position position="467"/>
    </location>
    <ligand>
        <name>Mg(2+)</name>
        <dbReference type="ChEBI" id="CHEBI:18420"/>
        <note>shared with alpha subunit</note>
    </ligand>
</feature>
<evidence type="ECO:0000256" key="7">
    <source>
        <dbReference type="ARBA" id="ARBA00022723"/>
    </source>
</evidence>
<dbReference type="InterPro" id="IPR045864">
    <property type="entry name" value="aa-tRNA-synth_II/BPL/LPL"/>
</dbReference>
<dbReference type="SMART" id="SM00873">
    <property type="entry name" value="B3_4"/>
    <property type="match status" value="1"/>
</dbReference>
<dbReference type="EC" id="6.1.1.20" evidence="15"/>
<feature type="binding site" evidence="15">
    <location>
        <position position="458"/>
    </location>
    <ligand>
        <name>Mg(2+)</name>
        <dbReference type="ChEBI" id="CHEBI:18420"/>
        <note>shared with alpha subunit</note>
    </ligand>
</feature>
<dbReference type="InterPro" id="IPR020825">
    <property type="entry name" value="Phe-tRNA_synthase-like_B3/B4"/>
</dbReference>
<dbReference type="Gene3D" id="3.30.56.10">
    <property type="match status" value="2"/>
</dbReference>
<dbReference type="Proteomes" id="UP000715095">
    <property type="component" value="Unassembled WGS sequence"/>
</dbReference>
<evidence type="ECO:0000259" key="17">
    <source>
        <dbReference type="PROSITE" id="PS50886"/>
    </source>
</evidence>
<dbReference type="PROSITE" id="PS51483">
    <property type="entry name" value="B5"/>
    <property type="match status" value="1"/>
</dbReference>